<dbReference type="Pfam" id="PF00512">
    <property type="entry name" value="HisKA"/>
    <property type="match status" value="1"/>
</dbReference>
<dbReference type="PROSITE" id="PS50109">
    <property type="entry name" value="HIS_KIN"/>
    <property type="match status" value="1"/>
</dbReference>
<keyword evidence="3" id="KW-0547">Nucleotide-binding</keyword>
<dbReference type="Gene3D" id="1.10.287.130">
    <property type="match status" value="1"/>
</dbReference>
<dbReference type="PRINTS" id="PR00344">
    <property type="entry name" value="BCTRLSENSOR"/>
</dbReference>
<feature type="transmembrane region" description="Helical" evidence="7">
    <location>
        <begin position="118"/>
        <end position="139"/>
    </location>
</feature>
<dbReference type="GO" id="GO:0005524">
    <property type="term" value="F:ATP binding"/>
    <property type="evidence" value="ECO:0007669"/>
    <property type="project" value="UniProtKB-KW"/>
</dbReference>
<dbReference type="AlphaFoldDB" id="A0A644SXH1"/>
<feature type="transmembrane region" description="Helical" evidence="7">
    <location>
        <begin position="32"/>
        <end position="50"/>
    </location>
</feature>
<dbReference type="Pfam" id="PF02518">
    <property type="entry name" value="HATPase_c"/>
    <property type="match status" value="1"/>
</dbReference>
<dbReference type="InterPro" id="IPR003594">
    <property type="entry name" value="HATPase_dom"/>
</dbReference>
<keyword evidence="7" id="KW-0812">Transmembrane</keyword>
<gene>
    <name evidence="11" type="primary">sasA_7</name>
    <name evidence="11" type="ORF">SDC9_03924</name>
</gene>
<keyword evidence="2 11" id="KW-0808">Transferase</keyword>
<evidence type="ECO:0000259" key="10">
    <source>
        <dbReference type="PROSITE" id="PS50113"/>
    </source>
</evidence>
<dbReference type="PANTHER" id="PTHR43065:SF46">
    <property type="entry name" value="C4-DICARBOXYLATE TRANSPORT SENSOR PROTEIN DCTB"/>
    <property type="match status" value="1"/>
</dbReference>
<feature type="transmembrane region" description="Helical" evidence="7">
    <location>
        <begin position="93"/>
        <end position="112"/>
    </location>
</feature>
<dbReference type="GO" id="GO:0000155">
    <property type="term" value="F:phosphorelay sensor kinase activity"/>
    <property type="evidence" value="ECO:0007669"/>
    <property type="project" value="InterPro"/>
</dbReference>
<feature type="transmembrane region" description="Helical" evidence="7">
    <location>
        <begin position="176"/>
        <end position="199"/>
    </location>
</feature>
<dbReference type="NCBIfam" id="TIGR00229">
    <property type="entry name" value="sensory_box"/>
    <property type="match status" value="1"/>
</dbReference>
<evidence type="ECO:0000256" key="6">
    <source>
        <dbReference type="ARBA" id="ARBA00023012"/>
    </source>
</evidence>
<dbReference type="CDD" id="cd00130">
    <property type="entry name" value="PAS"/>
    <property type="match status" value="1"/>
</dbReference>
<keyword evidence="5" id="KW-0067">ATP-binding</keyword>
<dbReference type="Gene3D" id="3.30.450.20">
    <property type="entry name" value="PAS domain"/>
    <property type="match status" value="1"/>
</dbReference>
<organism evidence="11">
    <name type="scientific">bioreactor metagenome</name>
    <dbReference type="NCBI Taxonomy" id="1076179"/>
    <lineage>
        <taxon>unclassified sequences</taxon>
        <taxon>metagenomes</taxon>
        <taxon>ecological metagenomes</taxon>
    </lineage>
</organism>
<dbReference type="SUPFAM" id="SSF55785">
    <property type="entry name" value="PYP-like sensor domain (PAS domain)"/>
    <property type="match status" value="1"/>
</dbReference>
<sequence>MELFHTIIIGATVGTFAMIIVYLYLYVMYRDFSMGVWVVSWVALFLRLILFDSGMFDWINSIWGFAIFSILLLCSSILFLWAAYLFAAKPINIRWIIGGVCTFLLSIILNFFDLPLSYRLVPLTWFCGTVCIWAGMCFLNYLEAEFLSNRFLGYLFIFWGIHTFDMPFFIDVPWFAPWGYMIEGVLRLGVAIASLMFYLEQTRSNLAQKESQYRLLAENAVDVIYLYKVLPEAKFEYISPSVTAVTGYTPQDYYNDARLLFDIMHPNDVPLFENFIQNQRHSNTVPLMLRIIRRDKTISWVEQNVVRRFDQLGNIVSLEGIIRDVTSRKKLEQSVSRLDRMNMIGEMAANVAHEIRNPLTTVRGYLQMMLTKGDFVLYKERFELMIDELDRTNSIIREYLSLAQNKLVELQKKDLNSVINSLLPLLEADAIARSIGITRELGDIPFLYLDENEIRQLLLNLVRNGLEAMPQGGILHISTCQDNNEVVLAIRDQGCGIPTHILENLGTPFQTTKENGTGLGLPICYRIASRHDATINVKTSQKGTTFLVHFNI</sequence>
<dbReference type="EMBL" id="VSSQ01000007">
    <property type="protein sequence ID" value="MPL58392.1"/>
    <property type="molecule type" value="Genomic_DNA"/>
</dbReference>
<name>A0A644SXH1_9ZZZZ</name>
<feature type="domain" description="PAS" evidence="9">
    <location>
        <begin position="209"/>
        <end position="283"/>
    </location>
</feature>
<dbReference type="Pfam" id="PF08447">
    <property type="entry name" value="PAS_3"/>
    <property type="match status" value="1"/>
</dbReference>
<evidence type="ECO:0000256" key="3">
    <source>
        <dbReference type="ARBA" id="ARBA00022741"/>
    </source>
</evidence>
<dbReference type="InterPro" id="IPR005467">
    <property type="entry name" value="His_kinase_dom"/>
</dbReference>
<accession>A0A644SXH1</accession>
<keyword evidence="4 11" id="KW-0418">Kinase</keyword>
<dbReference type="EC" id="2.7.-.-" evidence="11"/>
<dbReference type="PANTHER" id="PTHR43065">
    <property type="entry name" value="SENSOR HISTIDINE KINASE"/>
    <property type="match status" value="1"/>
</dbReference>
<feature type="transmembrane region" description="Helical" evidence="7">
    <location>
        <begin position="6"/>
        <end position="25"/>
    </location>
</feature>
<reference evidence="11" key="1">
    <citation type="submission" date="2019-08" db="EMBL/GenBank/DDBJ databases">
        <authorList>
            <person name="Kucharzyk K."/>
            <person name="Murdoch R.W."/>
            <person name="Higgins S."/>
            <person name="Loffler F."/>
        </authorList>
    </citation>
    <scope>NUCLEOTIDE SEQUENCE</scope>
</reference>
<evidence type="ECO:0000256" key="2">
    <source>
        <dbReference type="ARBA" id="ARBA00022679"/>
    </source>
</evidence>
<dbReference type="Gene3D" id="3.30.565.10">
    <property type="entry name" value="Histidine kinase-like ATPase, C-terminal domain"/>
    <property type="match status" value="1"/>
</dbReference>
<dbReference type="InterPro" id="IPR003661">
    <property type="entry name" value="HisK_dim/P_dom"/>
</dbReference>
<evidence type="ECO:0000256" key="5">
    <source>
        <dbReference type="ARBA" id="ARBA00022840"/>
    </source>
</evidence>
<dbReference type="SUPFAM" id="SSF47384">
    <property type="entry name" value="Homodimeric domain of signal transducing histidine kinase"/>
    <property type="match status" value="1"/>
</dbReference>
<comment type="caution">
    <text evidence="11">The sequence shown here is derived from an EMBL/GenBank/DDBJ whole genome shotgun (WGS) entry which is preliminary data.</text>
</comment>
<dbReference type="SMART" id="SM00387">
    <property type="entry name" value="HATPase_c"/>
    <property type="match status" value="1"/>
</dbReference>
<keyword evidence="1" id="KW-0597">Phosphoprotein</keyword>
<evidence type="ECO:0000256" key="4">
    <source>
        <dbReference type="ARBA" id="ARBA00022777"/>
    </source>
</evidence>
<dbReference type="InterPro" id="IPR000700">
    <property type="entry name" value="PAS-assoc_C"/>
</dbReference>
<dbReference type="CDD" id="cd00082">
    <property type="entry name" value="HisKA"/>
    <property type="match status" value="1"/>
</dbReference>
<evidence type="ECO:0000313" key="11">
    <source>
        <dbReference type="EMBL" id="MPL58392.1"/>
    </source>
</evidence>
<dbReference type="InterPro" id="IPR035965">
    <property type="entry name" value="PAS-like_dom_sf"/>
</dbReference>
<evidence type="ECO:0000256" key="1">
    <source>
        <dbReference type="ARBA" id="ARBA00022553"/>
    </source>
</evidence>
<dbReference type="SMART" id="SM00388">
    <property type="entry name" value="HisKA"/>
    <property type="match status" value="1"/>
</dbReference>
<evidence type="ECO:0000256" key="7">
    <source>
        <dbReference type="SAM" id="Phobius"/>
    </source>
</evidence>
<dbReference type="SMART" id="SM00091">
    <property type="entry name" value="PAS"/>
    <property type="match status" value="1"/>
</dbReference>
<dbReference type="PROSITE" id="PS50112">
    <property type="entry name" value="PAS"/>
    <property type="match status" value="1"/>
</dbReference>
<proteinExistence type="predicted"/>
<dbReference type="InterPro" id="IPR036097">
    <property type="entry name" value="HisK_dim/P_sf"/>
</dbReference>
<protein>
    <submittedName>
        <fullName evidence="11">Adaptive-response sensory-kinase SasA</fullName>
        <ecNumber evidence="11">2.7.-.-</ecNumber>
    </submittedName>
</protein>
<dbReference type="PROSITE" id="PS50113">
    <property type="entry name" value="PAC"/>
    <property type="match status" value="1"/>
</dbReference>
<feature type="transmembrane region" description="Helical" evidence="7">
    <location>
        <begin position="62"/>
        <end position="86"/>
    </location>
</feature>
<dbReference type="InterPro" id="IPR036890">
    <property type="entry name" value="HATPase_C_sf"/>
</dbReference>
<feature type="transmembrane region" description="Helical" evidence="7">
    <location>
        <begin position="151"/>
        <end position="170"/>
    </location>
</feature>
<keyword evidence="7" id="KW-0472">Membrane</keyword>
<dbReference type="InterPro" id="IPR000014">
    <property type="entry name" value="PAS"/>
</dbReference>
<evidence type="ECO:0000259" key="9">
    <source>
        <dbReference type="PROSITE" id="PS50112"/>
    </source>
</evidence>
<dbReference type="InterPro" id="IPR013655">
    <property type="entry name" value="PAS_fold_3"/>
</dbReference>
<feature type="domain" description="Histidine kinase" evidence="8">
    <location>
        <begin position="350"/>
        <end position="552"/>
    </location>
</feature>
<dbReference type="InterPro" id="IPR004358">
    <property type="entry name" value="Sig_transdc_His_kin-like_C"/>
</dbReference>
<keyword evidence="7" id="KW-1133">Transmembrane helix</keyword>
<dbReference type="SUPFAM" id="SSF55874">
    <property type="entry name" value="ATPase domain of HSP90 chaperone/DNA topoisomerase II/histidine kinase"/>
    <property type="match status" value="1"/>
</dbReference>
<feature type="domain" description="PAC" evidence="10">
    <location>
        <begin position="285"/>
        <end position="337"/>
    </location>
</feature>
<keyword evidence="6" id="KW-0902">Two-component regulatory system</keyword>
<evidence type="ECO:0000259" key="8">
    <source>
        <dbReference type="PROSITE" id="PS50109"/>
    </source>
</evidence>